<dbReference type="SUPFAM" id="SSF140869">
    <property type="entry name" value="GUN4-like"/>
    <property type="match status" value="1"/>
</dbReference>
<dbReference type="GO" id="GO:0004674">
    <property type="term" value="F:protein serine/threonine kinase activity"/>
    <property type="evidence" value="ECO:0007669"/>
    <property type="project" value="UniProtKB-KW"/>
</dbReference>
<dbReference type="Pfam" id="PF00069">
    <property type="entry name" value="Pkinase"/>
    <property type="match status" value="1"/>
</dbReference>
<dbReference type="PANTHER" id="PTHR24363">
    <property type="entry name" value="SERINE/THREONINE PROTEIN KINASE"/>
    <property type="match status" value="1"/>
</dbReference>
<dbReference type="Gene3D" id="1.10.510.10">
    <property type="entry name" value="Transferase(Phosphotransferase) domain 1"/>
    <property type="match status" value="1"/>
</dbReference>
<evidence type="ECO:0000259" key="10">
    <source>
        <dbReference type="PROSITE" id="PS50011"/>
    </source>
</evidence>
<evidence type="ECO:0000256" key="8">
    <source>
        <dbReference type="ARBA" id="ARBA00048679"/>
    </source>
</evidence>
<dbReference type="InterPro" id="IPR000719">
    <property type="entry name" value="Prot_kinase_dom"/>
</dbReference>
<dbReference type="KEGG" id="oac:Oscil6304_0777"/>
<dbReference type="GO" id="GO:0005524">
    <property type="term" value="F:ATP binding"/>
    <property type="evidence" value="ECO:0007669"/>
    <property type="project" value="UniProtKB-UniRule"/>
</dbReference>
<keyword evidence="2 11" id="KW-0723">Serine/threonine-protein kinase</keyword>
<accession>K9TER9</accession>
<evidence type="ECO:0000256" key="5">
    <source>
        <dbReference type="ARBA" id="ARBA00022777"/>
    </source>
</evidence>
<evidence type="ECO:0000256" key="9">
    <source>
        <dbReference type="PROSITE-ProRule" id="PRU10141"/>
    </source>
</evidence>
<dbReference type="Pfam" id="PF05419">
    <property type="entry name" value="GUN4"/>
    <property type="match status" value="1"/>
</dbReference>
<dbReference type="Gene3D" id="1.25.40.620">
    <property type="match status" value="1"/>
</dbReference>
<organism evidence="11 12">
    <name type="scientific">Oscillatoria acuminata PCC 6304</name>
    <dbReference type="NCBI Taxonomy" id="56110"/>
    <lineage>
        <taxon>Bacteria</taxon>
        <taxon>Bacillati</taxon>
        <taxon>Cyanobacteriota</taxon>
        <taxon>Cyanophyceae</taxon>
        <taxon>Oscillatoriophycideae</taxon>
        <taxon>Oscillatoriales</taxon>
        <taxon>Oscillatoriaceae</taxon>
        <taxon>Oscillatoria</taxon>
    </lineage>
</organism>
<reference evidence="11 12" key="1">
    <citation type="submission" date="2012-06" db="EMBL/GenBank/DDBJ databases">
        <title>Finished chromosome of genome of Oscillatoria acuminata PCC 6304.</title>
        <authorList>
            <consortium name="US DOE Joint Genome Institute"/>
            <person name="Gugger M."/>
            <person name="Coursin T."/>
            <person name="Rippka R."/>
            <person name="Tandeau De Marsac N."/>
            <person name="Huntemann M."/>
            <person name="Wei C.-L."/>
            <person name="Han J."/>
            <person name="Detter J.C."/>
            <person name="Han C."/>
            <person name="Tapia R."/>
            <person name="Davenport K."/>
            <person name="Daligault H."/>
            <person name="Erkkila T."/>
            <person name="Gu W."/>
            <person name="Munk A.C.C."/>
            <person name="Teshima H."/>
            <person name="Xu Y."/>
            <person name="Chain P."/>
            <person name="Chen A."/>
            <person name="Krypides N."/>
            <person name="Mavromatis K."/>
            <person name="Markowitz V."/>
            <person name="Szeto E."/>
            <person name="Ivanova N."/>
            <person name="Mikhailova N."/>
            <person name="Ovchinnikova G."/>
            <person name="Pagani I."/>
            <person name="Pati A."/>
            <person name="Goodwin L."/>
            <person name="Peters L."/>
            <person name="Pitluck S."/>
            <person name="Woyke T."/>
            <person name="Kerfeld C."/>
        </authorList>
    </citation>
    <scope>NUCLEOTIDE SEQUENCE [LARGE SCALE GENOMIC DNA]</scope>
    <source>
        <strain evidence="11 12">PCC 6304</strain>
    </source>
</reference>
<dbReference type="InterPro" id="IPR008629">
    <property type="entry name" value="GUN4-like"/>
</dbReference>
<dbReference type="PANTHER" id="PTHR24363:SF0">
    <property type="entry name" value="SERINE_THREONINE KINASE LIKE DOMAIN CONTAINING 1"/>
    <property type="match status" value="1"/>
</dbReference>
<dbReference type="PATRIC" id="fig|56110.3.peg.937"/>
<dbReference type="AlphaFoldDB" id="K9TER9"/>
<dbReference type="FunCoup" id="K9TER9">
    <property type="interactions" value="135"/>
</dbReference>
<dbReference type="NCBIfam" id="NF045510">
    <property type="entry name" value="4Cys_prefix_kin"/>
    <property type="match status" value="1"/>
</dbReference>
<dbReference type="PROSITE" id="PS50011">
    <property type="entry name" value="PROTEIN_KINASE_DOM"/>
    <property type="match status" value="1"/>
</dbReference>
<dbReference type="Gene3D" id="1.10.10.1770">
    <property type="entry name" value="Gun4-like"/>
    <property type="match status" value="1"/>
</dbReference>
<dbReference type="EC" id="2.7.11.1" evidence="1"/>
<dbReference type="InterPro" id="IPR017441">
    <property type="entry name" value="Protein_kinase_ATP_BS"/>
</dbReference>
<name>K9TER9_9CYAN</name>
<dbReference type="SUPFAM" id="SSF56112">
    <property type="entry name" value="Protein kinase-like (PK-like)"/>
    <property type="match status" value="1"/>
</dbReference>
<dbReference type="InterPro" id="IPR011009">
    <property type="entry name" value="Kinase-like_dom_sf"/>
</dbReference>
<dbReference type="InParanoid" id="K9TER9"/>
<sequence length="528" mass="58742">MSYCVIPGCVQPQNSESAKICQSCGSKLILKARYRPIQALGHGGFGRTFLAVDEDIPSKPKCVVKQLFFQKGETQHINKVKDLFYHEAVRLDDLGHHPQIPSLLAHFEQNQRLYLVQEFIEGPTLSSELKQKGAYQEAEIRALLNDLLPVLTFIHDRQIVHRDIKPANIIRRIGSERPSFTEQQAGQIVLIDFGIAKLLSGTAMMQTGTIIGSPEYMAPEQSRGKVVPATDLYSLGVTCLHLFTGMSPGNLYDANQDRWRWRDFVRADKLVSAELGRILDKLVENALTKRYQSATEVLQDLNPTPEASLSVSPSAAIAPSATPPLRRSLVQSKAAPIPPRTTNWRDALGQFWSGIVPSSNPVPGRDILTSKMGIDYSQLRDLLAAKKWKQADEETRTLLCQAVGKSPRAYLFEDDIVKMPCEDLQMIDLLWVNYSDARFGFSIQSRIYEGVGKDYGAFCDRIGWKTYNPTHPYEGIQFNLKAPIGHLPSRCWSAGSKWWRHAGAIAAKLEQCDATDESGSSEGAGGVD</sequence>
<keyword evidence="6 9" id="KW-0067">ATP-binding</keyword>
<keyword evidence="12" id="KW-1185">Reference proteome</keyword>
<dbReference type="PROSITE" id="PS00107">
    <property type="entry name" value="PROTEIN_KINASE_ATP"/>
    <property type="match status" value="1"/>
</dbReference>
<evidence type="ECO:0000256" key="6">
    <source>
        <dbReference type="ARBA" id="ARBA00022840"/>
    </source>
</evidence>
<evidence type="ECO:0000256" key="1">
    <source>
        <dbReference type="ARBA" id="ARBA00012513"/>
    </source>
</evidence>
<dbReference type="SMART" id="SM00220">
    <property type="entry name" value="S_TKc"/>
    <property type="match status" value="1"/>
</dbReference>
<gene>
    <name evidence="11" type="ORF">Oscil6304_0777</name>
</gene>
<feature type="binding site" evidence="9">
    <location>
        <position position="65"/>
    </location>
    <ligand>
        <name>ATP</name>
        <dbReference type="ChEBI" id="CHEBI:30616"/>
    </ligand>
</feature>
<comment type="catalytic activity">
    <reaction evidence="8">
        <text>L-seryl-[protein] + ATP = O-phospho-L-seryl-[protein] + ADP + H(+)</text>
        <dbReference type="Rhea" id="RHEA:17989"/>
        <dbReference type="Rhea" id="RHEA-COMP:9863"/>
        <dbReference type="Rhea" id="RHEA-COMP:11604"/>
        <dbReference type="ChEBI" id="CHEBI:15378"/>
        <dbReference type="ChEBI" id="CHEBI:29999"/>
        <dbReference type="ChEBI" id="CHEBI:30616"/>
        <dbReference type="ChEBI" id="CHEBI:83421"/>
        <dbReference type="ChEBI" id="CHEBI:456216"/>
        <dbReference type="EC" id="2.7.11.1"/>
    </reaction>
</comment>
<comment type="catalytic activity">
    <reaction evidence="7">
        <text>L-threonyl-[protein] + ATP = O-phospho-L-threonyl-[protein] + ADP + H(+)</text>
        <dbReference type="Rhea" id="RHEA:46608"/>
        <dbReference type="Rhea" id="RHEA-COMP:11060"/>
        <dbReference type="Rhea" id="RHEA-COMP:11605"/>
        <dbReference type="ChEBI" id="CHEBI:15378"/>
        <dbReference type="ChEBI" id="CHEBI:30013"/>
        <dbReference type="ChEBI" id="CHEBI:30616"/>
        <dbReference type="ChEBI" id="CHEBI:61977"/>
        <dbReference type="ChEBI" id="CHEBI:456216"/>
        <dbReference type="EC" id="2.7.11.1"/>
    </reaction>
</comment>
<dbReference type="Proteomes" id="UP000010367">
    <property type="component" value="Chromosome"/>
</dbReference>
<dbReference type="EMBL" id="CP003607">
    <property type="protein sequence ID" value="AFY80514.1"/>
    <property type="molecule type" value="Genomic_DNA"/>
</dbReference>
<dbReference type="CDD" id="cd14014">
    <property type="entry name" value="STKc_PknB_like"/>
    <property type="match status" value="1"/>
</dbReference>
<dbReference type="STRING" id="56110.Oscil6304_0777"/>
<dbReference type="HOGENOM" id="CLU_000288_135_5_3"/>
<protein>
    <recommendedName>
        <fullName evidence="1">non-specific serine/threonine protein kinase</fullName>
        <ecNumber evidence="1">2.7.11.1</ecNumber>
    </recommendedName>
</protein>
<evidence type="ECO:0000313" key="12">
    <source>
        <dbReference type="Proteomes" id="UP000010367"/>
    </source>
</evidence>
<evidence type="ECO:0000313" key="11">
    <source>
        <dbReference type="EMBL" id="AFY80514.1"/>
    </source>
</evidence>
<dbReference type="InterPro" id="IPR037215">
    <property type="entry name" value="GUN4-like_sf"/>
</dbReference>
<evidence type="ECO:0000256" key="2">
    <source>
        <dbReference type="ARBA" id="ARBA00022527"/>
    </source>
</evidence>
<evidence type="ECO:0000256" key="3">
    <source>
        <dbReference type="ARBA" id="ARBA00022679"/>
    </source>
</evidence>
<keyword evidence="4 9" id="KW-0547">Nucleotide-binding</keyword>
<keyword evidence="3" id="KW-0808">Transferase</keyword>
<evidence type="ECO:0000256" key="7">
    <source>
        <dbReference type="ARBA" id="ARBA00047899"/>
    </source>
</evidence>
<dbReference type="CDD" id="cd16383">
    <property type="entry name" value="GUN4"/>
    <property type="match status" value="1"/>
</dbReference>
<proteinExistence type="predicted"/>
<evidence type="ECO:0000256" key="4">
    <source>
        <dbReference type="ARBA" id="ARBA00022741"/>
    </source>
</evidence>
<keyword evidence="5 11" id="KW-0418">Kinase</keyword>
<dbReference type="eggNOG" id="COG0515">
    <property type="taxonomic scope" value="Bacteria"/>
</dbReference>
<dbReference type="RefSeq" id="WP_015147164.1">
    <property type="nucleotide sequence ID" value="NC_019693.1"/>
</dbReference>
<feature type="domain" description="Protein kinase" evidence="10">
    <location>
        <begin position="34"/>
        <end position="305"/>
    </location>
</feature>